<evidence type="ECO:0000313" key="7">
    <source>
        <dbReference type="EMBL" id="KAH3661183.1"/>
    </source>
</evidence>
<keyword evidence="2 5" id="KW-0812">Transmembrane</keyword>
<evidence type="ECO:0000256" key="5">
    <source>
        <dbReference type="SAM" id="Phobius"/>
    </source>
</evidence>
<feature type="transmembrane region" description="Helical" evidence="5">
    <location>
        <begin position="285"/>
        <end position="303"/>
    </location>
</feature>
<protein>
    <recommendedName>
        <fullName evidence="6">Wax synthase domain-containing protein</fullName>
    </recommendedName>
</protein>
<feature type="transmembrane region" description="Helical" evidence="5">
    <location>
        <begin position="38"/>
        <end position="64"/>
    </location>
</feature>
<organism evidence="7 8">
    <name type="scientific">Ogataea philodendri</name>
    <dbReference type="NCBI Taxonomy" id="1378263"/>
    <lineage>
        <taxon>Eukaryota</taxon>
        <taxon>Fungi</taxon>
        <taxon>Dikarya</taxon>
        <taxon>Ascomycota</taxon>
        <taxon>Saccharomycotina</taxon>
        <taxon>Pichiomycetes</taxon>
        <taxon>Pichiales</taxon>
        <taxon>Pichiaceae</taxon>
        <taxon>Ogataea</taxon>
    </lineage>
</organism>
<feature type="transmembrane region" description="Helical" evidence="5">
    <location>
        <begin position="6"/>
        <end position="26"/>
    </location>
</feature>
<feature type="transmembrane region" description="Helical" evidence="5">
    <location>
        <begin position="354"/>
        <end position="373"/>
    </location>
</feature>
<dbReference type="EMBL" id="JAEUBE010000487">
    <property type="protein sequence ID" value="KAH3661183.1"/>
    <property type="molecule type" value="Genomic_DNA"/>
</dbReference>
<dbReference type="RefSeq" id="XP_046058307.1">
    <property type="nucleotide sequence ID" value="XM_046207891.1"/>
</dbReference>
<dbReference type="Pfam" id="PF13813">
    <property type="entry name" value="MBOAT_2"/>
    <property type="match status" value="1"/>
</dbReference>
<dbReference type="GO" id="GO:0016020">
    <property type="term" value="C:membrane"/>
    <property type="evidence" value="ECO:0007669"/>
    <property type="project" value="UniProtKB-SubCell"/>
</dbReference>
<proteinExistence type="predicted"/>
<evidence type="ECO:0000256" key="2">
    <source>
        <dbReference type="ARBA" id="ARBA00022692"/>
    </source>
</evidence>
<evidence type="ECO:0000259" key="6">
    <source>
        <dbReference type="Pfam" id="PF13813"/>
    </source>
</evidence>
<name>A0A9P8NWK0_9ASCO</name>
<accession>A0A9P8NWK0</accession>
<dbReference type="AlphaFoldDB" id="A0A9P8NWK0"/>
<dbReference type="InterPro" id="IPR032805">
    <property type="entry name" value="Wax_synthase_dom"/>
</dbReference>
<feature type="domain" description="Wax synthase" evidence="6">
    <location>
        <begin position="241"/>
        <end position="305"/>
    </location>
</feature>
<comment type="subcellular location">
    <subcellularLocation>
        <location evidence="1">Membrane</location>
        <topology evidence="1">Multi-pass membrane protein</topology>
    </subcellularLocation>
</comment>
<evidence type="ECO:0000256" key="4">
    <source>
        <dbReference type="ARBA" id="ARBA00023136"/>
    </source>
</evidence>
<reference evidence="7" key="1">
    <citation type="journal article" date="2021" name="Open Biol.">
        <title>Shared evolutionary footprints suggest mitochondrial oxidative damage underlies multiple complex I losses in fungi.</title>
        <authorList>
            <person name="Schikora-Tamarit M.A."/>
            <person name="Marcet-Houben M."/>
            <person name="Nosek J."/>
            <person name="Gabaldon T."/>
        </authorList>
    </citation>
    <scope>NUCLEOTIDE SEQUENCE</scope>
    <source>
        <strain evidence="7">CBS6075</strain>
    </source>
</reference>
<evidence type="ECO:0000256" key="1">
    <source>
        <dbReference type="ARBA" id="ARBA00004141"/>
    </source>
</evidence>
<keyword evidence="3 5" id="KW-1133">Transmembrane helix</keyword>
<evidence type="ECO:0000313" key="8">
    <source>
        <dbReference type="Proteomes" id="UP000769157"/>
    </source>
</evidence>
<evidence type="ECO:0000256" key="3">
    <source>
        <dbReference type="ARBA" id="ARBA00022989"/>
    </source>
</evidence>
<keyword evidence="4 5" id="KW-0472">Membrane</keyword>
<gene>
    <name evidence="7" type="ORF">OGAPHI_006590</name>
</gene>
<comment type="caution">
    <text evidence="7">The sequence shown here is derived from an EMBL/GenBank/DDBJ whole genome shotgun (WGS) entry which is preliminary data.</text>
</comment>
<dbReference type="OrthoDB" id="1077582at2759"/>
<dbReference type="Proteomes" id="UP000769157">
    <property type="component" value="Unassembled WGS sequence"/>
</dbReference>
<dbReference type="GeneID" id="70238554"/>
<reference evidence="7" key="2">
    <citation type="submission" date="2021-01" db="EMBL/GenBank/DDBJ databases">
        <authorList>
            <person name="Schikora-Tamarit M.A."/>
        </authorList>
    </citation>
    <scope>NUCLEOTIDE SEQUENCE</scope>
    <source>
        <strain evidence="7">CBS6075</strain>
    </source>
</reference>
<sequence>MDTFQGLYHGVPLVQHAIMVITPALLLQLPPSYWRKYVAVPVLTAVFYYVSTIAVHSSLILAYFHGLSVTVNYIVCLDLFLVNEYPENTDYQPKKETLESVRSARSFSLKKLNWALRRSFYVIRGVGWVTSSRTKRNQPAPPVSRTSFILRQLKLFVWQFAAVVVGKIYLRQFKYYKFEGRDLDYPNILSESPSLVDFVGNYVALSYNIFFGLDSTYRVAVLFAVATGLSTPEECPPFFNFSRFGESPPLKVFWGDVWHQWLFRNYSLCRGLTDKLFGNSSFGKIAAIYLTFVLGGLLHWYANLSFPWFAQNGRQPYHVVLVFVYWCLTLRLEDRCGQLLGPQLAKLPKLVRKVAAIGWLLVVHFPAVFVFFGELLQGGIDEPPTPEEEQQLAQLATSVTNTIFGWMT</sequence>
<keyword evidence="8" id="KW-1185">Reference proteome</keyword>